<gene>
    <name evidence="1" type="ORF">LAMI_0F05622G</name>
</gene>
<reference evidence="2" key="1">
    <citation type="submission" date="2016-03" db="EMBL/GenBank/DDBJ databases">
        <authorList>
            <person name="Devillers H."/>
        </authorList>
    </citation>
    <scope>NUCLEOTIDE SEQUENCE [LARGE SCALE GENOMIC DNA]</scope>
</reference>
<dbReference type="EMBL" id="LT598467">
    <property type="protein sequence ID" value="SCU96202.1"/>
    <property type="molecule type" value="Genomic_DNA"/>
</dbReference>
<dbReference type="OrthoDB" id="4061195at2759"/>
<dbReference type="InterPro" id="IPR011990">
    <property type="entry name" value="TPR-like_helical_dom_sf"/>
</dbReference>
<sequence>MLSKGLKIYPNRVALLRLQSTSVTGVKNASPIAQLNYVLSEELSDQVGSRKIFDSFKAGMFDFDKNNGKSGFTLQRSFGLNTVLGQLLERSKADLKTNISTSVPTPPEPYEILIFMCDYGLARDSHFRIVFEHLVATKSPEDVLGFWVKYLETIAENPRTITYGSYHSKNIVLASIGYLLLAGDEPSCSVLTQVLRFDAEKEQIPFTKIRSKITRLPLSASAKKKALKNLDVCWFQFLQSDKSAFIRTIDELTHARDLNELFELYSSITGQQKQSLDCSIVAKFMDRFVSLGKPQQAINCYNKAKADDSLDLSIKNSLLLAVSAMPAFGRQAREEKLKRVEAVWNSLIKTHQETTDLTSYVALIKALHRINGFDEIKHFWNREIPNSLKKEPELLQEYLLTQFRRQNFKLSEVEGFLPEIITSLDLANAVLSKMIEERYGDSAISSFYKKQLTDSKFLKPNATTFAIKMFQNYLNSQNPDFSFLKSISKSKKDVASTNAIFQEFVNVCPDMKAINKLFDEIREPFDSRNYGIMIKALFAEGNATEAEKIFKDFATGTPSLNAINRFVLDPIVISFCELCIKEGTAGYLSKVLLYADVAKRAQRQLTFSAASKITHMAALLAKSKDKVMSQSDKDNLHDLLRIVSEIPDYTPSPRDMKVLKSQKEITLPASFQ</sequence>
<name>A0A1G4JYF3_9SACH</name>
<keyword evidence="2" id="KW-1185">Reference proteome</keyword>
<protein>
    <submittedName>
        <fullName evidence="1">LAMI_0F05622g1_1</fullName>
    </submittedName>
</protein>
<proteinExistence type="predicted"/>
<dbReference type="AlphaFoldDB" id="A0A1G4JYF3"/>
<accession>A0A1G4JYF3</accession>
<evidence type="ECO:0000313" key="2">
    <source>
        <dbReference type="Proteomes" id="UP000191024"/>
    </source>
</evidence>
<evidence type="ECO:0000313" key="1">
    <source>
        <dbReference type="EMBL" id="SCU96202.1"/>
    </source>
</evidence>
<organism evidence="1 2">
    <name type="scientific">Lachancea mirantina</name>
    <dbReference type="NCBI Taxonomy" id="1230905"/>
    <lineage>
        <taxon>Eukaryota</taxon>
        <taxon>Fungi</taxon>
        <taxon>Dikarya</taxon>
        <taxon>Ascomycota</taxon>
        <taxon>Saccharomycotina</taxon>
        <taxon>Saccharomycetes</taxon>
        <taxon>Saccharomycetales</taxon>
        <taxon>Saccharomycetaceae</taxon>
        <taxon>Lachancea</taxon>
    </lineage>
</organism>
<dbReference type="Gene3D" id="1.25.40.10">
    <property type="entry name" value="Tetratricopeptide repeat domain"/>
    <property type="match status" value="1"/>
</dbReference>
<dbReference type="Proteomes" id="UP000191024">
    <property type="component" value="Chromosome F"/>
</dbReference>